<dbReference type="Gene3D" id="3.20.20.80">
    <property type="entry name" value="Glycosidases"/>
    <property type="match status" value="1"/>
</dbReference>
<keyword evidence="2 7" id="KW-0378">Hydrolase</keyword>
<keyword evidence="3" id="KW-0136">Cellulose degradation</keyword>
<dbReference type="InterPro" id="IPR017853">
    <property type="entry name" value="GH"/>
</dbReference>
<evidence type="ECO:0000259" key="8">
    <source>
        <dbReference type="Pfam" id="PF00150"/>
    </source>
</evidence>
<name>E4T125_PALPW</name>
<keyword evidence="6" id="KW-0624">Polysaccharide degradation</keyword>
<evidence type="ECO:0000313" key="9">
    <source>
        <dbReference type="EMBL" id="ADQ78406.1"/>
    </source>
</evidence>
<keyword evidence="4" id="KW-0119">Carbohydrate metabolism</keyword>
<dbReference type="eggNOG" id="COG2730">
    <property type="taxonomic scope" value="Bacteria"/>
</dbReference>
<dbReference type="OrthoDB" id="9800955at2"/>
<evidence type="ECO:0000256" key="2">
    <source>
        <dbReference type="ARBA" id="ARBA00022801"/>
    </source>
</evidence>
<reference key="1">
    <citation type="submission" date="2010-11" db="EMBL/GenBank/DDBJ databases">
        <title>The complete genome of Paludibacter propionicigenes DSM 17365.</title>
        <authorList>
            <consortium name="US DOE Joint Genome Institute (JGI-PGF)"/>
            <person name="Lucas S."/>
            <person name="Copeland A."/>
            <person name="Lapidus A."/>
            <person name="Bruce D."/>
            <person name="Goodwin L."/>
            <person name="Pitluck S."/>
            <person name="Kyrpides N."/>
            <person name="Mavromatis K."/>
            <person name="Ivanova N."/>
            <person name="Munk A.C."/>
            <person name="Brettin T."/>
            <person name="Detter J.C."/>
            <person name="Han C."/>
            <person name="Tapia R."/>
            <person name="Land M."/>
            <person name="Hauser L."/>
            <person name="Markowitz V."/>
            <person name="Cheng J.-F."/>
            <person name="Hugenholtz P."/>
            <person name="Woyke T."/>
            <person name="Wu D."/>
            <person name="Gronow S."/>
            <person name="Wellnitz S."/>
            <person name="Brambilla E."/>
            <person name="Klenk H.-P."/>
            <person name="Eisen J.A."/>
        </authorList>
    </citation>
    <scope>NUCLEOTIDE SEQUENCE</scope>
    <source>
        <strain>WB4</strain>
    </source>
</reference>
<organism evidence="9 10">
    <name type="scientific">Paludibacter propionicigenes (strain DSM 17365 / JCM 13257 / WB4)</name>
    <dbReference type="NCBI Taxonomy" id="694427"/>
    <lineage>
        <taxon>Bacteria</taxon>
        <taxon>Pseudomonadati</taxon>
        <taxon>Bacteroidota</taxon>
        <taxon>Bacteroidia</taxon>
        <taxon>Bacteroidales</taxon>
        <taxon>Paludibacteraceae</taxon>
        <taxon>Paludibacter</taxon>
    </lineage>
</organism>
<dbReference type="PANTHER" id="PTHR31297:SF41">
    <property type="entry name" value="ENDOGLUCANASE, PUTATIVE (AFU_ORTHOLOGUE AFUA_5G01830)-RELATED"/>
    <property type="match status" value="1"/>
</dbReference>
<dbReference type="Pfam" id="PF00150">
    <property type="entry name" value="Cellulase"/>
    <property type="match status" value="1"/>
</dbReference>
<evidence type="ECO:0000256" key="3">
    <source>
        <dbReference type="ARBA" id="ARBA00023001"/>
    </source>
</evidence>
<dbReference type="HOGENOM" id="CLU_031875_0_0_10"/>
<gene>
    <name evidence="9" type="ordered locus">Palpr_0244</name>
</gene>
<sequence>MQHFILYLQFSYNQNHDNEQITEQMKKKCYLKKYPILILCLLIQFYGIAAERNKTRFFNISGQNIIAPNGTNFQIKGTNLGNWLNPEGYMFLLDNVNSYRLIDQTLKELVGAERTNSFWKQFQEAYITRHDIAYIKKTGLNSIRIPFHYKLFTAEDYMGYNNPNRGFELLDRVISWCKMEGLYVILDMHDAPGGQTGDNIDDSYGYPWLFENKNDQALYCSIWSRIAKHYKSETCIIGYDLLNEPIAHYFENKNEINKNLEPVYKMAINAIRKYDKNHIVMLGGAQWDSNFEVFSDWHFDNKMMYTCHRYWSDTIQSSIQDFLDFRKKVNLPLYMGETGENKDEWISSFRKLLERNNIGWHFWPYKKLENKSGIVRIIVPEKWKLIVEYAKKDRSSFEKIRNSRPVQSDVLEAMNTLIINMKFENCKKNENYIKALGMTP</sequence>
<comment type="similarity">
    <text evidence="1 7">Belongs to the glycosyl hydrolase 5 (cellulase A) family.</text>
</comment>
<dbReference type="PROSITE" id="PS00659">
    <property type="entry name" value="GLYCOSYL_HYDROL_F5"/>
    <property type="match status" value="1"/>
</dbReference>
<evidence type="ECO:0000256" key="1">
    <source>
        <dbReference type="ARBA" id="ARBA00005641"/>
    </source>
</evidence>
<feature type="domain" description="Glycoside hydrolase family 5" evidence="8">
    <location>
        <begin position="115"/>
        <end position="365"/>
    </location>
</feature>
<dbReference type="EMBL" id="CP002345">
    <property type="protein sequence ID" value="ADQ78406.1"/>
    <property type="molecule type" value="Genomic_DNA"/>
</dbReference>
<dbReference type="PANTHER" id="PTHR31297">
    <property type="entry name" value="GLUCAN ENDO-1,6-BETA-GLUCOSIDASE B"/>
    <property type="match status" value="1"/>
</dbReference>
<dbReference type="AlphaFoldDB" id="E4T125"/>
<keyword evidence="5 7" id="KW-0326">Glycosidase</keyword>
<dbReference type="KEGG" id="ppn:Palpr_0244"/>
<evidence type="ECO:0000256" key="4">
    <source>
        <dbReference type="ARBA" id="ARBA00023277"/>
    </source>
</evidence>
<proteinExistence type="inferred from homology"/>
<evidence type="ECO:0000256" key="7">
    <source>
        <dbReference type="RuleBase" id="RU361153"/>
    </source>
</evidence>
<dbReference type="STRING" id="694427.Palpr_0244"/>
<protein>
    <submittedName>
        <fullName evidence="9">Glycoside hydrolase family 5</fullName>
    </submittedName>
</protein>
<evidence type="ECO:0000313" key="10">
    <source>
        <dbReference type="Proteomes" id="UP000008718"/>
    </source>
</evidence>
<dbReference type="CAZy" id="GH5">
    <property type="family name" value="Glycoside Hydrolase Family 5"/>
</dbReference>
<keyword evidence="10" id="KW-1185">Reference proteome</keyword>
<dbReference type="InterPro" id="IPR018087">
    <property type="entry name" value="Glyco_hydro_5_CS"/>
</dbReference>
<dbReference type="InterPro" id="IPR050386">
    <property type="entry name" value="Glycosyl_hydrolase_5"/>
</dbReference>
<dbReference type="InterPro" id="IPR001547">
    <property type="entry name" value="Glyco_hydro_5"/>
</dbReference>
<accession>E4T125</accession>
<dbReference type="GO" id="GO:0005576">
    <property type="term" value="C:extracellular region"/>
    <property type="evidence" value="ECO:0007669"/>
    <property type="project" value="TreeGrafter"/>
</dbReference>
<dbReference type="GO" id="GO:0009986">
    <property type="term" value="C:cell surface"/>
    <property type="evidence" value="ECO:0007669"/>
    <property type="project" value="TreeGrafter"/>
</dbReference>
<evidence type="ECO:0000256" key="6">
    <source>
        <dbReference type="ARBA" id="ARBA00023326"/>
    </source>
</evidence>
<dbReference type="Proteomes" id="UP000008718">
    <property type="component" value="Chromosome"/>
</dbReference>
<dbReference type="GO" id="GO:0030245">
    <property type="term" value="P:cellulose catabolic process"/>
    <property type="evidence" value="ECO:0007669"/>
    <property type="project" value="UniProtKB-KW"/>
</dbReference>
<evidence type="ECO:0000256" key="5">
    <source>
        <dbReference type="ARBA" id="ARBA00023295"/>
    </source>
</evidence>
<dbReference type="SUPFAM" id="SSF51445">
    <property type="entry name" value="(Trans)glycosidases"/>
    <property type="match status" value="1"/>
</dbReference>
<reference evidence="9 10" key="2">
    <citation type="journal article" date="2011" name="Stand. Genomic Sci.">
        <title>Complete genome sequence of Paludibacter propionicigenes type strain (WB4).</title>
        <authorList>
            <person name="Gronow S."/>
            <person name="Munk C."/>
            <person name="Lapidus A."/>
            <person name="Nolan M."/>
            <person name="Lucas S."/>
            <person name="Hammon N."/>
            <person name="Deshpande S."/>
            <person name="Cheng J.F."/>
            <person name="Tapia R."/>
            <person name="Han C."/>
            <person name="Goodwin L."/>
            <person name="Pitluck S."/>
            <person name="Liolios K."/>
            <person name="Ivanova N."/>
            <person name="Mavromatis K."/>
            <person name="Mikhailova N."/>
            <person name="Pati A."/>
            <person name="Chen A."/>
            <person name="Palaniappan K."/>
            <person name="Land M."/>
            <person name="Hauser L."/>
            <person name="Chang Y.J."/>
            <person name="Jeffries C.D."/>
            <person name="Brambilla E."/>
            <person name="Rohde M."/>
            <person name="Goker M."/>
            <person name="Detter J.C."/>
            <person name="Woyke T."/>
            <person name="Bristow J."/>
            <person name="Eisen J.A."/>
            <person name="Markowitz V."/>
            <person name="Hugenholtz P."/>
            <person name="Kyrpides N.C."/>
            <person name="Klenk H.P."/>
        </authorList>
    </citation>
    <scope>NUCLEOTIDE SEQUENCE [LARGE SCALE GENOMIC DNA]</scope>
    <source>
        <strain evidence="10">DSM 17365 / JCM 13257 / WB4</strain>
    </source>
</reference>
<dbReference type="GO" id="GO:0008422">
    <property type="term" value="F:beta-glucosidase activity"/>
    <property type="evidence" value="ECO:0007669"/>
    <property type="project" value="TreeGrafter"/>
</dbReference>